<feature type="domain" description="MSP" evidence="4">
    <location>
        <begin position="5"/>
        <end position="124"/>
    </location>
</feature>
<dbReference type="Pfam" id="PF00635">
    <property type="entry name" value="Motile_Sperm"/>
    <property type="match status" value="1"/>
</dbReference>
<dbReference type="STRING" id="35608.A0A2U1KBZ0"/>
<feature type="compositionally biased region" description="Basic and acidic residues" evidence="3">
    <location>
        <begin position="442"/>
        <end position="466"/>
    </location>
</feature>
<keyword evidence="6" id="KW-1185">Reference proteome</keyword>
<feature type="region of interest" description="Disordered" evidence="3">
    <location>
        <begin position="1003"/>
        <end position="1054"/>
    </location>
</feature>
<organism evidence="5 6">
    <name type="scientific">Artemisia annua</name>
    <name type="common">Sweet wormwood</name>
    <dbReference type="NCBI Taxonomy" id="35608"/>
    <lineage>
        <taxon>Eukaryota</taxon>
        <taxon>Viridiplantae</taxon>
        <taxon>Streptophyta</taxon>
        <taxon>Embryophyta</taxon>
        <taxon>Tracheophyta</taxon>
        <taxon>Spermatophyta</taxon>
        <taxon>Magnoliopsida</taxon>
        <taxon>eudicotyledons</taxon>
        <taxon>Gunneridae</taxon>
        <taxon>Pentapetalae</taxon>
        <taxon>asterids</taxon>
        <taxon>campanulids</taxon>
        <taxon>Asterales</taxon>
        <taxon>Asteraceae</taxon>
        <taxon>Asteroideae</taxon>
        <taxon>Anthemideae</taxon>
        <taxon>Artemisiinae</taxon>
        <taxon>Artemisia</taxon>
    </lineage>
</organism>
<dbReference type="PANTHER" id="PTHR10809:SF162">
    <property type="entry name" value="VESICLE-ASSOCIATED PROTEIN 1-1-LIKE"/>
    <property type="match status" value="1"/>
</dbReference>
<dbReference type="Gene3D" id="2.60.40.10">
    <property type="entry name" value="Immunoglobulins"/>
    <property type="match status" value="1"/>
</dbReference>
<dbReference type="EMBL" id="PKPP01023242">
    <property type="protein sequence ID" value="PWA34255.1"/>
    <property type="molecule type" value="Genomic_DNA"/>
</dbReference>
<dbReference type="InterPro" id="IPR016763">
    <property type="entry name" value="VAP"/>
</dbReference>
<dbReference type="GO" id="GO:0061817">
    <property type="term" value="P:endoplasmic reticulum-plasma membrane tethering"/>
    <property type="evidence" value="ECO:0007669"/>
    <property type="project" value="TreeGrafter"/>
</dbReference>
<dbReference type="SUPFAM" id="SSF49354">
    <property type="entry name" value="PapD-like"/>
    <property type="match status" value="1"/>
</dbReference>
<name>A0A2U1KBZ0_ARTAN</name>
<dbReference type="InterPro" id="IPR000535">
    <property type="entry name" value="MSP_dom"/>
</dbReference>
<dbReference type="GO" id="GO:0005886">
    <property type="term" value="C:plasma membrane"/>
    <property type="evidence" value="ECO:0007669"/>
    <property type="project" value="TreeGrafter"/>
</dbReference>
<dbReference type="OrthoDB" id="264603at2759"/>
<protein>
    <recommendedName>
        <fullName evidence="4">MSP domain-containing protein</fullName>
    </recommendedName>
</protein>
<dbReference type="GO" id="GO:0090158">
    <property type="term" value="P:endoplasmic reticulum membrane organization"/>
    <property type="evidence" value="ECO:0007669"/>
    <property type="project" value="TreeGrafter"/>
</dbReference>
<dbReference type="Proteomes" id="UP000245207">
    <property type="component" value="Unassembled WGS sequence"/>
</dbReference>
<dbReference type="InterPro" id="IPR008962">
    <property type="entry name" value="PapD-like_sf"/>
</dbReference>
<comment type="similarity">
    <text evidence="1">Belongs to the VAMP-associated protein (VAP) (TC 9.B.17) family.</text>
</comment>
<sequence length="1054" mass="116890">MEEDIGEIQPKELRFMFEPKKRISCILKLANNSNRHMAFKVKITRPKLYQVVPHEGIIKPFSICEVTITRRGENVAPLPSVIEKEIFLVQRTFVSEDTSANDVSSIFRSKGIVKCEKKLKVYVDVKPVTEAQQVKLMQSEIEELRLRVKKCEKMISEPKEPKSEKRKGPKNVVIPVCYTAVLDSVKHWKDHFFFIKKTVFPLSIPWFEKVSVDRDPPPSDASVNQELLKLLTTKRSPFKKYPDVFLNVVGLSRTWDDDTSRPTFLWPDEEEMDLFAFINQPDPFKVKTGERTLKEGEATLLVETADRVVEPTGNTVSLIRRTVAQEVGTSQAEKKTGKKRVRITAPAAPKRKRLTALSQKEAGGGSGVETTEANVVHPELQDESGEGLEREGPHTDANIMKNATVLTEDSAASEHPRPDSKTSGSVGPRAGPNDAGSPPPHDSTDLRVHDSGFGHFEEASVHKDPAAESDAGSDDEFYQSLSVDTAQAPSLQDESGEGLEREGPHTDANIMKNSTVLTEDSAASEHPRADSKASGSFGPQDGTESPPPHDSTDLRAHDSGFGHFEEASVHKDPASENDAGSDDEFYKSLSVDTAQAPSVYTPKWLATNGFKMDDPWVCRSLVDNFSTPGYVSVLRNMDSKELLDHYNLVAAQQLGTGSEVRLRLEHELQANDKLARKLERKDRIIATLRSKVESFEGESSAVAEIRGRVTELEGVVSLKDKELDDVRAENVALSDKVKVLEGLSDLEVRNRELEVKNKELAEKVAGLEIVCGTLQGQIKGEEVLNKMFEEREGALRAGFNEQLAELDGRLAALNGEFDAELFPQMLMAVEGKRWVIGHGFRKAFMKFKECDELRTRLGNCISAAIAEGLRQGLEAGIVHGREGRKLEDIAAYDLEAKKRYTEAVIRLGNVPFPLLESLEACKDSPLEFLMSQLVLEEERVSGSSEVTFLPPVAEERILPDSLLNRLTRRPRAISSYKAIKNSKYGKNFDFSLTVPQVTPTSVEGTAVEDWGPIPSAPLTGPRGDDAAQRDLEYTDSELFDTSVLDRPVDQPVDP</sequence>
<evidence type="ECO:0000313" key="6">
    <source>
        <dbReference type="Proteomes" id="UP000245207"/>
    </source>
</evidence>
<feature type="coiled-coil region" evidence="2">
    <location>
        <begin position="661"/>
        <end position="691"/>
    </location>
</feature>
<reference evidence="5 6" key="1">
    <citation type="journal article" date="2018" name="Mol. Plant">
        <title>The genome of Artemisia annua provides insight into the evolution of Asteraceae family and artemisinin biosynthesis.</title>
        <authorList>
            <person name="Shen Q."/>
            <person name="Zhang L."/>
            <person name="Liao Z."/>
            <person name="Wang S."/>
            <person name="Yan T."/>
            <person name="Shi P."/>
            <person name="Liu M."/>
            <person name="Fu X."/>
            <person name="Pan Q."/>
            <person name="Wang Y."/>
            <person name="Lv Z."/>
            <person name="Lu X."/>
            <person name="Zhang F."/>
            <person name="Jiang W."/>
            <person name="Ma Y."/>
            <person name="Chen M."/>
            <person name="Hao X."/>
            <person name="Li L."/>
            <person name="Tang Y."/>
            <person name="Lv G."/>
            <person name="Zhou Y."/>
            <person name="Sun X."/>
            <person name="Brodelius P.E."/>
            <person name="Rose J.K.C."/>
            <person name="Tang K."/>
        </authorList>
    </citation>
    <scope>NUCLEOTIDE SEQUENCE [LARGE SCALE GENOMIC DNA]</scope>
    <source>
        <strain evidence="6">cv. Huhao1</strain>
        <tissue evidence="5">Leaf</tissue>
    </source>
</reference>
<proteinExistence type="inferred from homology"/>
<feature type="compositionally biased region" description="Polar residues" evidence="3">
    <location>
        <begin position="479"/>
        <end position="493"/>
    </location>
</feature>
<dbReference type="InterPro" id="IPR013783">
    <property type="entry name" value="Ig-like_fold"/>
</dbReference>
<keyword evidence="2" id="KW-0175">Coiled coil</keyword>
<dbReference type="GO" id="GO:0005789">
    <property type="term" value="C:endoplasmic reticulum membrane"/>
    <property type="evidence" value="ECO:0007669"/>
    <property type="project" value="InterPro"/>
</dbReference>
<evidence type="ECO:0000259" key="4">
    <source>
        <dbReference type="PROSITE" id="PS50202"/>
    </source>
</evidence>
<feature type="compositionally biased region" description="Basic and acidic residues" evidence="3">
    <location>
        <begin position="1022"/>
        <end position="1032"/>
    </location>
</feature>
<evidence type="ECO:0000256" key="1">
    <source>
        <dbReference type="ARBA" id="ARBA00008932"/>
    </source>
</evidence>
<comment type="caution">
    <text evidence="5">The sequence shown here is derived from an EMBL/GenBank/DDBJ whole genome shotgun (WGS) entry which is preliminary data.</text>
</comment>
<dbReference type="PROSITE" id="PS50202">
    <property type="entry name" value="MSP"/>
    <property type="match status" value="1"/>
</dbReference>
<accession>A0A2U1KBZ0</accession>
<feature type="coiled-coil region" evidence="2">
    <location>
        <begin position="743"/>
        <end position="770"/>
    </location>
</feature>
<feature type="region of interest" description="Disordered" evidence="3">
    <location>
        <begin position="329"/>
        <end position="558"/>
    </location>
</feature>
<evidence type="ECO:0000313" key="5">
    <source>
        <dbReference type="EMBL" id="PWA34255.1"/>
    </source>
</evidence>
<gene>
    <name evidence="5" type="ORF">CTI12_AA620880</name>
</gene>
<evidence type="ECO:0000256" key="2">
    <source>
        <dbReference type="SAM" id="Coils"/>
    </source>
</evidence>
<evidence type="ECO:0000256" key="3">
    <source>
        <dbReference type="SAM" id="MobiDB-lite"/>
    </source>
</evidence>
<dbReference type="AlphaFoldDB" id="A0A2U1KBZ0"/>
<dbReference type="PANTHER" id="PTHR10809">
    <property type="entry name" value="VESICLE-ASSOCIATED MEMBRANE PROTEIN-ASSOCIATED PROTEIN"/>
    <property type="match status" value="1"/>
</dbReference>